<accession>A0AAV6L952</accession>
<evidence type="ECO:0000313" key="1">
    <source>
        <dbReference type="EMBL" id="KAG5560664.1"/>
    </source>
</evidence>
<dbReference type="InterPro" id="IPR006462">
    <property type="entry name" value="MS5"/>
</dbReference>
<proteinExistence type="predicted"/>
<dbReference type="AlphaFoldDB" id="A0AAV6L952"/>
<organism evidence="1 2">
    <name type="scientific">Rhododendron griersonianum</name>
    <dbReference type="NCBI Taxonomy" id="479676"/>
    <lineage>
        <taxon>Eukaryota</taxon>
        <taxon>Viridiplantae</taxon>
        <taxon>Streptophyta</taxon>
        <taxon>Embryophyta</taxon>
        <taxon>Tracheophyta</taxon>
        <taxon>Spermatophyta</taxon>
        <taxon>Magnoliopsida</taxon>
        <taxon>eudicotyledons</taxon>
        <taxon>Gunneridae</taxon>
        <taxon>Pentapetalae</taxon>
        <taxon>asterids</taxon>
        <taxon>Ericales</taxon>
        <taxon>Ericaceae</taxon>
        <taxon>Ericoideae</taxon>
        <taxon>Rhodoreae</taxon>
        <taxon>Rhododendron</taxon>
    </lineage>
</organism>
<dbReference type="InterPro" id="IPR046350">
    <property type="entry name" value="Cystatin_sf"/>
</dbReference>
<protein>
    <submittedName>
        <fullName evidence="1">Uncharacterized protein</fullName>
    </submittedName>
</protein>
<dbReference type="EMBL" id="JACTNZ010000002">
    <property type="protein sequence ID" value="KAG5560664.1"/>
    <property type="molecule type" value="Genomic_DNA"/>
</dbReference>
<name>A0AAV6L952_9ERIC</name>
<gene>
    <name evidence="1" type="ORF">RHGRI_003857</name>
</gene>
<dbReference type="PANTHER" id="PTHR31260">
    <property type="entry name" value="CYSTATIN/MONELLIN SUPERFAMILY PROTEIN"/>
    <property type="match status" value="1"/>
</dbReference>
<reference evidence="1" key="1">
    <citation type="submission" date="2020-08" db="EMBL/GenBank/DDBJ databases">
        <title>Plant Genome Project.</title>
        <authorList>
            <person name="Zhang R.-G."/>
        </authorList>
    </citation>
    <scope>NUCLEOTIDE SEQUENCE</scope>
    <source>
        <strain evidence="1">WSP0</strain>
        <tissue evidence="1">Leaf</tissue>
    </source>
</reference>
<comment type="caution">
    <text evidence="1">The sequence shown here is derived from an EMBL/GenBank/DDBJ whole genome shotgun (WGS) entry which is preliminary data.</text>
</comment>
<dbReference type="PANTHER" id="PTHR31260:SF28">
    <property type="entry name" value="CYSTATIN DOMAIN PROTEIN"/>
    <property type="match status" value="1"/>
</dbReference>
<evidence type="ECO:0000313" key="2">
    <source>
        <dbReference type="Proteomes" id="UP000823749"/>
    </source>
</evidence>
<dbReference type="SUPFAM" id="SSF54403">
    <property type="entry name" value="Cystatin/monellin"/>
    <property type="match status" value="1"/>
</dbReference>
<keyword evidence="2" id="KW-1185">Reference proteome</keyword>
<sequence length="340" mass="38604">MTPPSYRVTGHRRLNSSSNQVHLIVDMDSMRGFGDSAHYGNMRSKFAYGGFMEGKEALQYRGTAPSLFHNMDSMRGFGVSAHYGNEGFDMRSKFALTGFVEGKKALKYRVESTCCFGGFAQGKEASECMGSSSHVGKWKRLHPKRVIIPSSLKEKVDGPPSIYKAMRQLPKGVKLRGPYRALTFQEKEYYRKRAEESRGFDVPDIPDDIDPYEIDVKPFKLDQHPPGSKLWKKVQELTDYSKLALDKYNKCNSAEKYQFAKLIKANCRGGYPIEYFITFQAYDMACFRCKTFQANVAIGFKETAADCWPEPYPTSRRSRHNIDAGAVECSSADQHRMNLL</sequence>
<dbReference type="Proteomes" id="UP000823749">
    <property type="component" value="Chromosome 2"/>
</dbReference>